<sequence>MGSTPVTSYQLSVTSDDGYCPPFSLSPGSMLKSLLSLFLQSPCCLCQRHSETILCQFCQKQVHNFQLSTSSSTWTGNLPYFAWGKYEGQLKQTLSKLKYDRQAELGILLGQWLGQAWLDAGMAKKRAKLIVVPIPLHPNKQKIRGFNQAELIAQGFCQITSDRLFANALIRIKDTPALFGLTPLQRKQNLQDAFTLGRVWQQQQPQLPVLLIDDIYTTGTTVQQAANVLRKHNIKVYGMAVIATPKFTS</sequence>
<dbReference type="PANTHER" id="PTHR47505:SF1">
    <property type="entry name" value="DNA UTILIZATION PROTEIN YHGH"/>
    <property type="match status" value="1"/>
</dbReference>
<dbReference type="Proteomes" id="UP000010473">
    <property type="component" value="Chromosome"/>
</dbReference>
<reference evidence="3" key="1">
    <citation type="journal article" date="2013" name="Proc. Natl. Acad. Sci. U.S.A.">
        <title>Improving the coverage of the cyanobacterial phylum using diversity-driven genome sequencing.</title>
        <authorList>
            <person name="Shih P.M."/>
            <person name="Wu D."/>
            <person name="Latifi A."/>
            <person name="Axen S.D."/>
            <person name="Fewer D.P."/>
            <person name="Talla E."/>
            <person name="Calteau A."/>
            <person name="Cai F."/>
            <person name="Tandeau de Marsac N."/>
            <person name="Rippka R."/>
            <person name="Herdman M."/>
            <person name="Sivonen K."/>
            <person name="Coursin T."/>
            <person name="Laurent T."/>
            <person name="Goodwin L."/>
            <person name="Nolan M."/>
            <person name="Davenport K.W."/>
            <person name="Han C.S."/>
            <person name="Rubin E.M."/>
            <person name="Eisen J.A."/>
            <person name="Woyke T."/>
            <person name="Gugger M."/>
            <person name="Kerfeld C.A."/>
        </authorList>
    </citation>
    <scope>NUCLEOTIDE SEQUENCE [LARGE SCALE GENOMIC DNA]</scope>
    <source>
        <strain evidence="3">ATCC 29371 / PCC 7437</strain>
    </source>
</reference>
<dbReference type="InterPro" id="IPR029057">
    <property type="entry name" value="PRTase-like"/>
</dbReference>
<protein>
    <submittedName>
        <fullName evidence="2">Phosphoribosyltransferase</fullName>
    </submittedName>
</protein>
<organism evidence="2 3">
    <name type="scientific">Stanieria cyanosphaera (strain ATCC 29371 / PCC 7437)</name>
    <dbReference type="NCBI Taxonomy" id="111780"/>
    <lineage>
        <taxon>Bacteria</taxon>
        <taxon>Bacillati</taxon>
        <taxon>Cyanobacteriota</taxon>
        <taxon>Cyanophyceae</taxon>
        <taxon>Pleurocapsales</taxon>
        <taxon>Dermocarpellaceae</taxon>
        <taxon>Stanieria</taxon>
    </lineage>
</organism>
<dbReference type="STRING" id="111780.Sta7437_3907"/>
<dbReference type="SUPFAM" id="SSF53271">
    <property type="entry name" value="PRTase-like"/>
    <property type="match status" value="1"/>
</dbReference>
<dbReference type="RefSeq" id="WP_015195050.1">
    <property type="nucleotide sequence ID" value="NC_019748.1"/>
</dbReference>
<dbReference type="Gene3D" id="3.40.50.2020">
    <property type="match status" value="1"/>
</dbReference>
<dbReference type="KEGG" id="scs:Sta7437_3907"/>
<keyword evidence="2" id="KW-0328">Glycosyltransferase</keyword>
<dbReference type="PATRIC" id="fig|111780.3.peg.4054"/>
<dbReference type="HOGENOM" id="CLU_054549_1_0_3"/>
<dbReference type="GO" id="GO:0016757">
    <property type="term" value="F:glycosyltransferase activity"/>
    <property type="evidence" value="ECO:0007669"/>
    <property type="project" value="UniProtKB-KW"/>
</dbReference>
<dbReference type="EMBL" id="CP003653">
    <property type="protein sequence ID" value="AFZ37391.1"/>
    <property type="molecule type" value="Genomic_DNA"/>
</dbReference>
<dbReference type="AlphaFoldDB" id="K9XZ40"/>
<evidence type="ECO:0000313" key="3">
    <source>
        <dbReference type="Proteomes" id="UP000010473"/>
    </source>
</evidence>
<keyword evidence="3" id="KW-1185">Reference proteome</keyword>
<comment type="similarity">
    <text evidence="1">Belongs to the ComF/GntX family.</text>
</comment>
<dbReference type="eggNOG" id="COG1040">
    <property type="taxonomic scope" value="Bacteria"/>
</dbReference>
<dbReference type="InterPro" id="IPR051910">
    <property type="entry name" value="ComF/GntX_DNA_util-trans"/>
</dbReference>
<gene>
    <name evidence="2" type="ordered locus">Sta7437_3907</name>
</gene>
<dbReference type="InterPro" id="IPR000836">
    <property type="entry name" value="PRTase_dom"/>
</dbReference>
<evidence type="ECO:0000256" key="1">
    <source>
        <dbReference type="ARBA" id="ARBA00008007"/>
    </source>
</evidence>
<keyword evidence="2" id="KW-0808">Transferase</keyword>
<proteinExistence type="inferred from homology"/>
<accession>K9XZ40</accession>
<dbReference type="PANTHER" id="PTHR47505">
    <property type="entry name" value="DNA UTILIZATION PROTEIN YHGH"/>
    <property type="match status" value="1"/>
</dbReference>
<name>K9XZ40_STAC7</name>
<evidence type="ECO:0000313" key="2">
    <source>
        <dbReference type="EMBL" id="AFZ37391.1"/>
    </source>
</evidence>
<dbReference type="CDD" id="cd06223">
    <property type="entry name" value="PRTases_typeI"/>
    <property type="match status" value="1"/>
</dbReference>